<name>A0A1G2L7Q6_9BACT</name>
<accession>A0A1G2L7Q6</accession>
<evidence type="ECO:0000313" key="2">
    <source>
        <dbReference type="EMBL" id="OHA07673.1"/>
    </source>
</evidence>
<protein>
    <submittedName>
        <fullName evidence="2">Uncharacterized protein</fullName>
    </submittedName>
</protein>
<keyword evidence="1" id="KW-0812">Transmembrane</keyword>
<dbReference type="Proteomes" id="UP000177982">
    <property type="component" value="Unassembled WGS sequence"/>
</dbReference>
<evidence type="ECO:0000313" key="3">
    <source>
        <dbReference type="Proteomes" id="UP000177982"/>
    </source>
</evidence>
<feature type="transmembrane region" description="Helical" evidence="1">
    <location>
        <begin position="30"/>
        <end position="49"/>
    </location>
</feature>
<comment type="caution">
    <text evidence="2">The sequence shown here is derived from an EMBL/GenBank/DDBJ whole genome shotgun (WGS) entry which is preliminary data.</text>
</comment>
<feature type="transmembrane region" description="Helical" evidence="1">
    <location>
        <begin position="55"/>
        <end position="75"/>
    </location>
</feature>
<reference evidence="2 3" key="1">
    <citation type="journal article" date="2016" name="Nat. Commun.">
        <title>Thousands of microbial genomes shed light on interconnected biogeochemical processes in an aquifer system.</title>
        <authorList>
            <person name="Anantharaman K."/>
            <person name="Brown C.T."/>
            <person name="Hug L.A."/>
            <person name="Sharon I."/>
            <person name="Castelle C.J."/>
            <person name="Probst A.J."/>
            <person name="Thomas B.C."/>
            <person name="Singh A."/>
            <person name="Wilkins M.J."/>
            <person name="Karaoz U."/>
            <person name="Brodie E.L."/>
            <person name="Williams K.H."/>
            <person name="Hubbard S.S."/>
            <person name="Banfield J.F."/>
        </authorList>
    </citation>
    <scope>NUCLEOTIDE SEQUENCE [LARGE SCALE GENOMIC DNA]</scope>
</reference>
<sequence length="86" mass="9329">MIQFPLILVGAYLLLKRRVKISSKKELRGAYAMSLGVAYIAIAIGASFLDPLSLASYVIPVAAFFLVTVSVFLFVPSSQPDKASMF</sequence>
<gene>
    <name evidence="2" type="ORF">A2934_05860</name>
</gene>
<keyword evidence="1" id="KW-1133">Transmembrane helix</keyword>
<evidence type="ECO:0000256" key="1">
    <source>
        <dbReference type="SAM" id="Phobius"/>
    </source>
</evidence>
<dbReference type="AlphaFoldDB" id="A0A1G2L7Q6"/>
<organism evidence="2 3">
    <name type="scientific">Candidatus Sungbacteria bacterium RIFCSPLOWO2_01_FULL_47_10</name>
    <dbReference type="NCBI Taxonomy" id="1802276"/>
    <lineage>
        <taxon>Bacteria</taxon>
        <taxon>Candidatus Sungiibacteriota</taxon>
    </lineage>
</organism>
<proteinExistence type="predicted"/>
<keyword evidence="1" id="KW-0472">Membrane</keyword>
<dbReference type="EMBL" id="MHQO01000005">
    <property type="protein sequence ID" value="OHA07673.1"/>
    <property type="molecule type" value="Genomic_DNA"/>
</dbReference>